<protein>
    <submittedName>
        <fullName evidence="2">Uncharacterized protein</fullName>
    </submittedName>
</protein>
<dbReference type="EMBL" id="LAZR01018795">
    <property type="protein sequence ID" value="KKL94960.1"/>
    <property type="molecule type" value="Genomic_DNA"/>
</dbReference>
<sequence>MDQDSFIGVLQGLMELLSPAGAARRLGGGLQQQFGPPPPKAPKPPKSFADILRKGSRGKASPFKRGKKKPKIAKIP</sequence>
<reference evidence="2" key="1">
    <citation type="journal article" date="2015" name="Nature">
        <title>Complex archaea that bridge the gap between prokaryotes and eukaryotes.</title>
        <authorList>
            <person name="Spang A."/>
            <person name="Saw J.H."/>
            <person name="Jorgensen S.L."/>
            <person name="Zaremba-Niedzwiedzka K."/>
            <person name="Martijn J."/>
            <person name="Lind A.E."/>
            <person name="van Eijk R."/>
            <person name="Schleper C."/>
            <person name="Guy L."/>
            <person name="Ettema T.J."/>
        </authorList>
    </citation>
    <scope>NUCLEOTIDE SEQUENCE</scope>
</reference>
<evidence type="ECO:0000256" key="1">
    <source>
        <dbReference type="SAM" id="MobiDB-lite"/>
    </source>
</evidence>
<comment type="caution">
    <text evidence="2">The sequence shown here is derived from an EMBL/GenBank/DDBJ whole genome shotgun (WGS) entry which is preliminary data.</text>
</comment>
<proteinExistence type="predicted"/>
<accession>A0A0F9IMD5</accession>
<feature type="compositionally biased region" description="Basic residues" evidence="1">
    <location>
        <begin position="54"/>
        <end position="76"/>
    </location>
</feature>
<feature type="compositionally biased region" description="Pro residues" evidence="1">
    <location>
        <begin position="35"/>
        <end position="45"/>
    </location>
</feature>
<evidence type="ECO:0000313" key="2">
    <source>
        <dbReference type="EMBL" id="KKL94960.1"/>
    </source>
</evidence>
<dbReference type="AlphaFoldDB" id="A0A0F9IMD5"/>
<name>A0A0F9IMD5_9ZZZZ</name>
<feature type="non-terminal residue" evidence="2">
    <location>
        <position position="76"/>
    </location>
</feature>
<feature type="region of interest" description="Disordered" evidence="1">
    <location>
        <begin position="27"/>
        <end position="76"/>
    </location>
</feature>
<organism evidence="2">
    <name type="scientific">marine sediment metagenome</name>
    <dbReference type="NCBI Taxonomy" id="412755"/>
    <lineage>
        <taxon>unclassified sequences</taxon>
        <taxon>metagenomes</taxon>
        <taxon>ecological metagenomes</taxon>
    </lineage>
</organism>
<gene>
    <name evidence="2" type="ORF">LCGC14_1859360</name>
</gene>